<dbReference type="GO" id="GO:0005886">
    <property type="term" value="C:plasma membrane"/>
    <property type="evidence" value="ECO:0007669"/>
    <property type="project" value="UniProtKB-SubCell"/>
</dbReference>
<evidence type="ECO:0000259" key="8">
    <source>
        <dbReference type="PROSITE" id="PS50928"/>
    </source>
</evidence>
<dbReference type="PROSITE" id="PS50928">
    <property type="entry name" value="ABC_TM1"/>
    <property type="match status" value="1"/>
</dbReference>
<feature type="transmembrane region" description="Helical" evidence="7">
    <location>
        <begin position="243"/>
        <end position="261"/>
    </location>
</feature>
<dbReference type="InterPro" id="IPR050901">
    <property type="entry name" value="BP-dep_ABC_trans_perm"/>
</dbReference>
<feature type="transmembrane region" description="Helical" evidence="7">
    <location>
        <begin position="105"/>
        <end position="126"/>
    </location>
</feature>
<protein>
    <submittedName>
        <fullName evidence="9">Inner membrane ABC transporter permease protein ycjP</fullName>
    </submittedName>
</protein>
<evidence type="ECO:0000256" key="2">
    <source>
        <dbReference type="ARBA" id="ARBA00022448"/>
    </source>
</evidence>
<accession>A0A174AN03</accession>
<gene>
    <name evidence="9" type="primary">ycjP_2</name>
    <name evidence="9" type="ORF">ERS852395_01621</name>
</gene>
<dbReference type="GO" id="GO:0055085">
    <property type="term" value="P:transmembrane transport"/>
    <property type="evidence" value="ECO:0007669"/>
    <property type="project" value="InterPro"/>
</dbReference>
<dbReference type="CDD" id="cd06261">
    <property type="entry name" value="TM_PBP2"/>
    <property type="match status" value="1"/>
</dbReference>
<dbReference type="Proteomes" id="UP000095447">
    <property type="component" value="Unassembled WGS sequence"/>
</dbReference>
<dbReference type="Pfam" id="PF00528">
    <property type="entry name" value="BPD_transp_1"/>
    <property type="match status" value="1"/>
</dbReference>
<evidence type="ECO:0000256" key="7">
    <source>
        <dbReference type="RuleBase" id="RU363032"/>
    </source>
</evidence>
<dbReference type="SUPFAM" id="SSF161098">
    <property type="entry name" value="MetI-like"/>
    <property type="match status" value="1"/>
</dbReference>
<feature type="domain" description="ABC transmembrane type-1" evidence="8">
    <location>
        <begin position="70"/>
        <end position="261"/>
    </location>
</feature>
<feature type="transmembrane region" description="Helical" evidence="7">
    <location>
        <begin position="74"/>
        <end position="93"/>
    </location>
</feature>
<comment type="similarity">
    <text evidence="7">Belongs to the binding-protein-dependent transport system permease family.</text>
</comment>
<reference evidence="9 10" key="1">
    <citation type="submission" date="2015-09" db="EMBL/GenBank/DDBJ databases">
        <authorList>
            <consortium name="Pathogen Informatics"/>
        </authorList>
    </citation>
    <scope>NUCLEOTIDE SEQUENCE [LARGE SCALE GENOMIC DNA]</scope>
    <source>
        <strain evidence="9 10">2789STDY5608838</strain>
    </source>
</reference>
<evidence type="ECO:0000256" key="5">
    <source>
        <dbReference type="ARBA" id="ARBA00022989"/>
    </source>
</evidence>
<evidence type="ECO:0000256" key="4">
    <source>
        <dbReference type="ARBA" id="ARBA00022692"/>
    </source>
</evidence>
<dbReference type="Gene3D" id="1.10.3720.10">
    <property type="entry name" value="MetI-like"/>
    <property type="match status" value="1"/>
</dbReference>
<dbReference type="PANTHER" id="PTHR32243">
    <property type="entry name" value="MALTOSE TRANSPORT SYSTEM PERMEASE-RELATED"/>
    <property type="match status" value="1"/>
</dbReference>
<organism evidence="9 10">
    <name type="scientific">Blautia obeum</name>
    <dbReference type="NCBI Taxonomy" id="40520"/>
    <lineage>
        <taxon>Bacteria</taxon>
        <taxon>Bacillati</taxon>
        <taxon>Bacillota</taxon>
        <taxon>Clostridia</taxon>
        <taxon>Lachnospirales</taxon>
        <taxon>Lachnospiraceae</taxon>
        <taxon>Blautia</taxon>
    </lineage>
</organism>
<keyword evidence="2 7" id="KW-0813">Transport</keyword>
<keyword evidence="3" id="KW-1003">Cell membrane</keyword>
<feature type="transmembrane region" description="Helical" evidence="7">
    <location>
        <begin position="210"/>
        <end position="234"/>
    </location>
</feature>
<evidence type="ECO:0000313" key="10">
    <source>
        <dbReference type="Proteomes" id="UP000095447"/>
    </source>
</evidence>
<keyword evidence="6 7" id="KW-0472">Membrane</keyword>
<feature type="transmembrane region" description="Helical" evidence="7">
    <location>
        <begin position="186"/>
        <end position="204"/>
    </location>
</feature>
<sequence>MKAKKRTALLGRVYLIICLIVALFPIYWMINTSFKSDSEIYAKVPTLIPHHPTGAAYSYLINNINFLSSMKNSLIIAVSVSVFSILIAYPVAYTLSRLKFKGRRIFSKSVLFMYLLPTTVLYIPLYMLVSKMHLTNTIWGLIVIYPTFTLPYVAWILIPHIAAVPKELEEAAKVDGCSRIGTMYKIVFPLALPGIISTTIFTFAMCWGEYMYALVNLTSSQVQTFPLVISGLIYGDMPPWNQLMAGGVLAGIPIIVIYMLASSGLVGGATDGGVKG</sequence>
<dbReference type="InterPro" id="IPR000515">
    <property type="entry name" value="MetI-like"/>
</dbReference>
<evidence type="ECO:0000256" key="1">
    <source>
        <dbReference type="ARBA" id="ARBA00004651"/>
    </source>
</evidence>
<dbReference type="AlphaFoldDB" id="A0A174AN03"/>
<evidence type="ECO:0000313" key="9">
    <source>
        <dbReference type="EMBL" id="CUN89817.1"/>
    </source>
</evidence>
<dbReference type="InterPro" id="IPR035906">
    <property type="entry name" value="MetI-like_sf"/>
</dbReference>
<keyword evidence="4 7" id="KW-0812">Transmembrane</keyword>
<proteinExistence type="inferred from homology"/>
<feature type="transmembrane region" description="Helical" evidence="7">
    <location>
        <begin position="138"/>
        <end position="158"/>
    </location>
</feature>
<comment type="subcellular location">
    <subcellularLocation>
        <location evidence="1 7">Cell membrane</location>
        <topology evidence="1 7">Multi-pass membrane protein</topology>
    </subcellularLocation>
</comment>
<feature type="transmembrane region" description="Helical" evidence="7">
    <location>
        <begin position="12"/>
        <end position="30"/>
    </location>
</feature>
<keyword evidence="5 7" id="KW-1133">Transmembrane helix</keyword>
<evidence type="ECO:0000256" key="3">
    <source>
        <dbReference type="ARBA" id="ARBA00022475"/>
    </source>
</evidence>
<dbReference type="EMBL" id="CYZA01000007">
    <property type="protein sequence ID" value="CUN89817.1"/>
    <property type="molecule type" value="Genomic_DNA"/>
</dbReference>
<dbReference type="PANTHER" id="PTHR32243:SF18">
    <property type="entry name" value="INNER MEMBRANE ABC TRANSPORTER PERMEASE PROTEIN YCJP"/>
    <property type="match status" value="1"/>
</dbReference>
<name>A0A174AN03_9FIRM</name>
<evidence type="ECO:0000256" key="6">
    <source>
        <dbReference type="ARBA" id="ARBA00023136"/>
    </source>
</evidence>